<evidence type="ECO:0000313" key="3">
    <source>
        <dbReference type="Proteomes" id="UP000295680"/>
    </source>
</evidence>
<evidence type="ECO:0000256" key="1">
    <source>
        <dbReference type="SAM" id="SignalP"/>
    </source>
</evidence>
<proteinExistence type="predicted"/>
<dbReference type="EMBL" id="SLWS01000006">
    <property type="protein sequence ID" value="TCO56893.1"/>
    <property type="molecule type" value="Genomic_DNA"/>
</dbReference>
<evidence type="ECO:0000313" key="2">
    <source>
        <dbReference type="EMBL" id="TCO56893.1"/>
    </source>
</evidence>
<gene>
    <name evidence="2" type="ORF">EV192_106368</name>
</gene>
<name>A0A4R2JBM7_9PSEU</name>
<reference evidence="2 3" key="1">
    <citation type="submission" date="2019-03" db="EMBL/GenBank/DDBJ databases">
        <title>Genomic Encyclopedia of Type Strains, Phase IV (KMG-IV): sequencing the most valuable type-strain genomes for metagenomic binning, comparative biology and taxonomic classification.</title>
        <authorList>
            <person name="Goeker M."/>
        </authorList>
    </citation>
    <scope>NUCLEOTIDE SEQUENCE [LARGE SCALE GENOMIC DNA]</scope>
    <source>
        <strain evidence="2 3">DSM 45934</strain>
    </source>
</reference>
<dbReference type="RefSeq" id="WP_132120515.1">
    <property type="nucleotide sequence ID" value="NZ_SLWS01000006.1"/>
</dbReference>
<organism evidence="2 3">
    <name type="scientific">Actinocrispum wychmicini</name>
    <dbReference type="NCBI Taxonomy" id="1213861"/>
    <lineage>
        <taxon>Bacteria</taxon>
        <taxon>Bacillati</taxon>
        <taxon>Actinomycetota</taxon>
        <taxon>Actinomycetes</taxon>
        <taxon>Pseudonocardiales</taxon>
        <taxon>Pseudonocardiaceae</taxon>
        <taxon>Actinocrispum</taxon>
    </lineage>
</organism>
<dbReference type="Proteomes" id="UP000295680">
    <property type="component" value="Unassembled WGS sequence"/>
</dbReference>
<keyword evidence="1" id="KW-0732">Signal</keyword>
<accession>A0A4R2JBM7</accession>
<keyword evidence="3" id="KW-1185">Reference proteome</keyword>
<sequence>MKARTRSTVLRTSALALATALAACVPAAGTPVQRGHWERYCSADLTACWLELDPWEPTTGTSDTAEPESVR</sequence>
<comment type="caution">
    <text evidence="2">The sequence shown here is derived from an EMBL/GenBank/DDBJ whole genome shotgun (WGS) entry which is preliminary data.</text>
</comment>
<feature type="chain" id="PRO_5020245814" evidence="1">
    <location>
        <begin position="23"/>
        <end position="71"/>
    </location>
</feature>
<protein>
    <submittedName>
        <fullName evidence="2">Uncharacterized protein</fullName>
    </submittedName>
</protein>
<feature type="signal peptide" evidence="1">
    <location>
        <begin position="1"/>
        <end position="22"/>
    </location>
</feature>
<dbReference type="PROSITE" id="PS51257">
    <property type="entry name" value="PROKAR_LIPOPROTEIN"/>
    <property type="match status" value="1"/>
</dbReference>
<dbReference type="AlphaFoldDB" id="A0A4R2JBM7"/>